<keyword evidence="2" id="KW-1185">Reference proteome</keyword>
<organism evidence="1 2">
    <name type="scientific">Magnetococcus marinus (strain ATCC BAA-1437 / JCM 17883 / MC-1)</name>
    <dbReference type="NCBI Taxonomy" id="156889"/>
    <lineage>
        <taxon>Bacteria</taxon>
        <taxon>Pseudomonadati</taxon>
        <taxon>Pseudomonadota</taxon>
        <taxon>Magnetococcia</taxon>
        <taxon>Magnetococcales</taxon>
        <taxon>Magnetococcaceae</taxon>
        <taxon>Magnetococcus</taxon>
    </lineage>
</organism>
<gene>
    <name evidence="1" type="ordered locus">Mmc1_0792</name>
</gene>
<protein>
    <submittedName>
        <fullName evidence="1">Uncharacterized protein</fullName>
    </submittedName>
</protein>
<dbReference type="HOGENOM" id="CLU_2437310_0_0_5"/>
<proteinExistence type="predicted"/>
<accession>A0L5S0</accession>
<dbReference type="Proteomes" id="UP000002586">
    <property type="component" value="Chromosome"/>
</dbReference>
<reference evidence="2" key="1">
    <citation type="journal article" date="2009" name="Appl. Environ. Microbiol.">
        <title>Complete genome sequence of the chemolithoautotrophic marine magnetotactic coccus strain MC-1.</title>
        <authorList>
            <person name="Schubbe S."/>
            <person name="Williams T.J."/>
            <person name="Xie G."/>
            <person name="Kiss H.E."/>
            <person name="Brettin T.S."/>
            <person name="Martinez D."/>
            <person name="Ross C.A."/>
            <person name="Schuler D."/>
            <person name="Cox B.L."/>
            <person name="Nealson K.H."/>
            <person name="Bazylinski D.A."/>
        </authorList>
    </citation>
    <scope>NUCLEOTIDE SEQUENCE [LARGE SCALE GENOMIC DNA]</scope>
    <source>
        <strain evidence="2">ATCC BAA-1437 / JCM 17883 / MC-1</strain>
    </source>
</reference>
<name>A0L5S0_MAGMM</name>
<reference evidence="1 2" key="2">
    <citation type="journal article" date="2012" name="Int. J. Syst. Evol. Microbiol.">
        <title>Magnetococcus marinus gen. nov., sp. nov., a marine, magnetotactic bacterium that represents a novel lineage (Magnetococcaceae fam. nov.; Magnetococcales ord. nov.) at the base of the Alphaproteobacteria.</title>
        <authorList>
            <person name="Bazylinski D.A."/>
            <person name="Williams T.J."/>
            <person name="Lefevre C.T."/>
            <person name="Berg R.J."/>
            <person name="Zhang C.L."/>
            <person name="Bowser S.S."/>
            <person name="Dean A.J."/>
            <person name="Beveridge T.J."/>
        </authorList>
    </citation>
    <scope>NUCLEOTIDE SEQUENCE [LARGE SCALE GENOMIC DNA]</scope>
    <source>
        <strain evidence="2">ATCC BAA-1437 / JCM 17883 / MC-1</strain>
    </source>
</reference>
<evidence type="ECO:0000313" key="1">
    <source>
        <dbReference type="EMBL" id="ABK43313.1"/>
    </source>
</evidence>
<dbReference type="AlphaFoldDB" id="A0L5S0"/>
<sequence>MIIGSDFIEHPAVGNVGHEHPRNPLVEYLDTKHPTMGRMAGALYRSNLPIEANQPILPEFKGRSKKNGRYGASKTAFYNQTCITAPTCRN</sequence>
<dbReference type="EMBL" id="CP000471">
    <property type="protein sequence ID" value="ABK43313.1"/>
    <property type="molecule type" value="Genomic_DNA"/>
</dbReference>
<dbReference type="KEGG" id="mgm:Mmc1_0792"/>
<evidence type="ECO:0000313" key="2">
    <source>
        <dbReference type="Proteomes" id="UP000002586"/>
    </source>
</evidence>